<dbReference type="SUPFAM" id="SSF54631">
    <property type="entry name" value="CBS-domain pair"/>
    <property type="match status" value="1"/>
</dbReference>
<organism evidence="3 4">
    <name type="scientific">Malus domestica</name>
    <name type="common">Apple</name>
    <name type="synonym">Pyrus malus</name>
    <dbReference type="NCBI Taxonomy" id="3750"/>
    <lineage>
        <taxon>Eukaryota</taxon>
        <taxon>Viridiplantae</taxon>
        <taxon>Streptophyta</taxon>
        <taxon>Embryophyta</taxon>
        <taxon>Tracheophyta</taxon>
        <taxon>Spermatophyta</taxon>
        <taxon>Magnoliopsida</taxon>
        <taxon>eudicotyledons</taxon>
        <taxon>Gunneridae</taxon>
        <taxon>Pentapetalae</taxon>
        <taxon>rosids</taxon>
        <taxon>fabids</taxon>
        <taxon>Rosales</taxon>
        <taxon>Rosaceae</taxon>
        <taxon>Amygdaloideae</taxon>
        <taxon>Maleae</taxon>
        <taxon>Malus</taxon>
    </lineage>
</organism>
<evidence type="ECO:0000313" key="4">
    <source>
        <dbReference type="Proteomes" id="UP000290289"/>
    </source>
</evidence>
<dbReference type="PANTHER" id="PTHR43080">
    <property type="entry name" value="CBS DOMAIN-CONTAINING PROTEIN CBSX3, MITOCHONDRIAL"/>
    <property type="match status" value="1"/>
</dbReference>
<evidence type="ECO:0000256" key="1">
    <source>
        <dbReference type="ARBA" id="ARBA00023122"/>
    </source>
</evidence>
<dbReference type="InterPro" id="IPR046342">
    <property type="entry name" value="CBS_dom_sf"/>
</dbReference>
<proteinExistence type="predicted"/>
<sequence length="89" mass="9911">MAKNNMGSLVLLKPGEQQHIAGIITERVTFDMSILQAMQLMTEYHIRHVQVIDGKLVGVISIKGVVRAVGERQSGELKRLNGYIKGEYC</sequence>
<gene>
    <name evidence="3" type="ORF">DVH24_012906</name>
</gene>
<dbReference type="AlphaFoldDB" id="A0A498HTC5"/>
<keyword evidence="4" id="KW-1185">Reference proteome</keyword>
<evidence type="ECO:0000259" key="2">
    <source>
        <dbReference type="Pfam" id="PF00571"/>
    </source>
</evidence>
<comment type="caution">
    <text evidence="3">The sequence shown here is derived from an EMBL/GenBank/DDBJ whole genome shotgun (WGS) entry which is preliminary data.</text>
</comment>
<dbReference type="Proteomes" id="UP000290289">
    <property type="component" value="Chromosome 15"/>
</dbReference>
<keyword evidence="1" id="KW-0129">CBS domain</keyword>
<accession>A0A498HTC5</accession>
<dbReference type="InterPro" id="IPR000644">
    <property type="entry name" value="CBS_dom"/>
</dbReference>
<feature type="domain" description="CBS" evidence="2">
    <location>
        <begin position="28"/>
        <end position="69"/>
    </location>
</feature>
<dbReference type="Gene3D" id="3.10.580.10">
    <property type="entry name" value="CBS-domain"/>
    <property type="match status" value="1"/>
</dbReference>
<dbReference type="EMBL" id="RDQH01000341">
    <property type="protein sequence ID" value="RXH73222.1"/>
    <property type="molecule type" value="Genomic_DNA"/>
</dbReference>
<dbReference type="InterPro" id="IPR051257">
    <property type="entry name" value="Diverse_CBS-Domain"/>
</dbReference>
<dbReference type="PANTHER" id="PTHR43080:SF12">
    <property type="entry name" value="CYSTATHIONINE BETA-SYNTHASE (CBS) FAMILY PROTEIN"/>
    <property type="match status" value="1"/>
</dbReference>
<evidence type="ECO:0000313" key="3">
    <source>
        <dbReference type="EMBL" id="RXH73222.1"/>
    </source>
</evidence>
<name>A0A498HTC5_MALDO</name>
<reference evidence="3 4" key="1">
    <citation type="submission" date="2018-10" db="EMBL/GenBank/DDBJ databases">
        <title>A high-quality apple genome assembly.</title>
        <authorList>
            <person name="Hu J."/>
        </authorList>
    </citation>
    <scope>NUCLEOTIDE SEQUENCE [LARGE SCALE GENOMIC DNA]</scope>
    <source>
        <strain evidence="4">cv. HFTH1</strain>
        <tissue evidence="3">Young leaf</tissue>
    </source>
</reference>
<dbReference type="Pfam" id="PF00571">
    <property type="entry name" value="CBS"/>
    <property type="match status" value="1"/>
</dbReference>
<protein>
    <recommendedName>
        <fullName evidence="2">CBS domain-containing protein</fullName>
    </recommendedName>
</protein>
<dbReference type="STRING" id="3750.A0A498HTC5"/>